<keyword evidence="17" id="KW-1185">Reference proteome</keyword>
<dbReference type="SMART" id="SM00369">
    <property type="entry name" value="LRR_TYP"/>
    <property type="match status" value="11"/>
</dbReference>
<protein>
    <submittedName>
        <fullName evidence="16">TLR13</fullName>
    </submittedName>
</protein>
<name>A0A8S3SMU4_MYTED</name>
<comment type="caution">
    <text evidence="16">The sequence shown here is derived from an EMBL/GenBank/DDBJ whole genome shotgun (WGS) entry which is preliminary data.</text>
</comment>
<gene>
    <name evidence="16" type="ORF">MEDL_33604</name>
</gene>
<dbReference type="Pfam" id="PF13676">
    <property type="entry name" value="TIR_2"/>
    <property type="match status" value="1"/>
</dbReference>
<evidence type="ECO:0000256" key="11">
    <source>
        <dbReference type="ARBA" id="ARBA00023170"/>
    </source>
</evidence>
<evidence type="ECO:0000256" key="8">
    <source>
        <dbReference type="ARBA" id="ARBA00022859"/>
    </source>
</evidence>
<dbReference type="Pfam" id="PF13306">
    <property type="entry name" value="LRR_5"/>
    <property type="match status" value="1"/>
</dbReference>
<keyword evidence="11" id="KW-0675">Receptor</keyword>
<proteinExistence type="inferred from homology"/>
<dbReference type="InterPro" id="IPR000157">
    <property type="entry name" value="TIR_dom"/>
</dbReference>
<organism evidence="16 17">
    <name type="scientific">Mytilus edulis</name>
    <name type="common">Blue mussel</name>
    <dbReference type="NCBI Taxonomy" id="6550"/>
    <lineage>
        <taxon>Eukaryota</taxon>
        <taxon>Metazoa</taxon>
        <taxon>Spiralia</taxon>
        <taxon>Lophotrochozoa</taxon>
        <taxon>Mollusca</taxon>
        <taxon>Bivalvia</taxon>
        <taxon>Autobranchia</taxon>
        <taxon>Pteriomorphia</taxon>
        <taxon>Mytilida</taxon>
        <taxon>Mytiloidea</taxon>
        <taxon>Mytilidae</taxon>
        <taxon>Mytilinae</taxon>
        <taxon>Mytilus</taxon>
    </lineage>
</organism>
<dbReference type="InterPro" id="IPR026906">
    <property type="entry name" value="LRR_5"/>
</dbReference>
<dbReference type="Gene3D" id="3.80.10.10">
    <property type="entry name" value="Ribonuclease Inhibitor"/>
    <property type="match status" value="4"/>
</dbReference>
<dbReference type="SMART" id="SM00255">
    <property type="entry name" value="TIR"/>
    <property type="match status" value="1"/>
</dbReference>
<dbReference type="GO" id="GO:0038023">
    <property type="term" value="F:signaling receptor activity"/>
    <property type="evidence" value="ECO:0007669"/>
    <property type="project" value="TreeGrafter"/>
</dbReference>
<comment type="subcellular location">
    <subcellularLocation>
        <location evidence="1">Membrane</location>
        <topology evidence="1">Single-pass type I membrane protein</topology>
    </subcellularLocation>
</comment>
<evidence type="ECO:0000256" key="7">
    <source>
        <dbReference type="ARBA" id="ARBA00022737"/>
    </source>
</evidence>
<dbReference type="SUPFAM" id="SSF52200">
    <property type="entry name" value="Toll/Interleukin receptor TIR domain"/>
    <property type="match status" value="1"/>
</dbReference>
<dbReference type="FunFam" id="3.40.50.10140:FF:000001">
    <property type="entry name" value="Toll-like receptor 2"/>
    <property type="match status" value="1"/>
</dbReference>
<dbReference type="InterPro" id="IPR001611">
    <property type="entry name" value="Leu-rich_rpt"/>
</dbReference>
<evidence type="ECO:0000256" key="10">
    <source>
        <dbReference type="ARBA" id="ARBA00023136"/>
    </source>
</evidence>
<evidence type="ECO:0000256" key="12">
    <source>
        <dbReference type="ARBA" id="ARBA00023180"/>
    </source>
</evidence>
<dbReference type="Proteomes" id="UP000683360">
    <property type="component" value="Unassembled WGS sequence"/>
</dbReference>
<feature type="signal peptide" evidence="14">
    <location>
        <begin position="1"/>
        <end position="22"/>
    </location>
</feature>
<evidence type="ECO:0000256" key="9">
    <source>
        <dbReference type="ARBA" id="ARBA00022989"/>
    </source>
</evidence>
<dbReference type="GO" id="GO:0007165">
    <property type="term" value="P:signal transduction"/>
    <property type="evidence" value="ECO:0007669"/>
    <property type="project" value="InterPro"/>
</dbReference>
<dbReference type="InterPro" id="IPR035897">
    <property type="entry name" value="Toll_tir_struct_dom_sf"/>
</dbReference>
<dbReference type="PANTHER" id="PTHR24365:SF541">
    <property type="entry name" value="PROTEIN TOLL-RELATED"/>
    <property type="match status" value="1"/>
</dbReference>
<keyword evidence="8" id="KW-0391">Immunity</keyword>
<dbReference type="InterPro" id="IPR032675">
    <property type="entry name" value="LRR_dom_sf"/>
</dbReference>
<dbReference type="InterPro" id="IPR003591">
    <property type="entry name" value="Leu-rich_rpt_typical-subtyp"/>
</dbReference>
<reference evidence="16" key="1">
    <citation type="submission" date="2021-03" db="EMBL/GenBank/DDBJ databases">
        <authorList>
            <person name="Bekaert M."/>
        </authorList>
    </citation>
    <scope>NUCLEOTIDE SEQUENCE</scope>
</reference>
<dbReference type="SUPFAM" id="SSF52058">
    <property type="entry name" value="L domain-like"/>
    <property type="match status" value="2"/>
</dbReference>
<dbReference type="PROSITE" id="PS51450">
    <property type="entry name" value="LRR"/>
    <property type="match status" value="5"/>
</dbReference>
<keyword evidence="12" id="KW-0325">Glycoprotein</keyword>
<feature type="transmembrane region" description="Helical" evidence="13">
    <location>
        <begin position="718"/>
        <end position="742"/>
    </location>
</feature>
<dbReference type="OrthoDB" id="6106195at2759"/>
<comment type="similarity">
    <text evidence="2">Belongs to the Toll-like receptor family.</text>
</comment>
<dbReference type="PANTHER" id="PTHR24365">
    <property type="entry name" value="TOLL-LIKE RECEPTOR"/>
    <property type="match status" value="1"/>
</dbReference>
<dbReference type="GO" id="GO:0045087">
    <property type="term" value="P:innate immune response"/>
    <property type="evidence" value="ECO:0007669"/>
    <property type="project" value="UniProtKB-KW"/>
</dbReference>
<keyword evidence="7" id="KW-0677">Repeat</keyword>
<dbReference type="EMBL" id="CAJPWZ010001649">
    <property type="protein sequence ID" value="CAG2220007.1"/>
    <property type="molecule type" value="Genomic_DNA"/>
</dbReference>
<evidence type="ECO:0000259" key="15">
    <source>
        <dbReference type="PROSITE" id="PS50104"/>
    </source>
</evidence>
<evidence type="ECO:0000256" key="5">
    <source>
        <dbReference type="ARBA" id="ARBA00022692"/>
    </source>
</evidence>
<evidence type="ECO:0000313" key="16">
    <source>
        <dbReference type="EMBL" id="CAG2220007.1"/>
    </source>
</evidence>
<feature type="chain" id="PRO_5035755816" evidence="14">
    <location>
        <begin position="23"/>
        <end position="927"/>
    </location>
</feature>
<sequence length="927" mass="108504">MKQVLFFKTLLILSVFSGYCYKNNIVQEKTGGNFFCKQFYQHNELHVDCSYKNLTVVPDIPADTVYLYLQHNIIGQIPNKTFEHLNKLDLLDLSFNTLNIANEDAFAGQQNLRFLYLKNGLQYYNDTRIRLPKNVFKHLFNLTVLDLSANIMYVDEYTFSGLMNLQHLKLNSNWLRKIPNDTFQYTPKLLILDLSSNFLNNVSKGMFNGLGNLHHLYLNNNWIETIENNAFQSLINLTVLDLAFNFFIHSINKQTFAGLPKLRHLNLHFNNINNISNHTFENLTDLRVLDLSNNKLQSVNRKTFIGLKNLDILRLNSNSFRYNTDRLPKGCFQPLESLKQLSIQMNNPQGVVDAFVLPDETIKDLNMLETLELDVNADNEDILGIGFSSLTNLSSLTFSGVCKFPLYNDTFRYTPNLTHFSSIHCDMKFIETGAFLSLTKLIFVELDFVCTLTFKHFSAMEIVLPLSKTTIEILRMNNVYLEYSWWENVNTLLLATSIRELHITNNENCVDRRVSIPLKRFIPAPVSLQRLDLSNNNIDQISLNLTYVKFLNLSGNLLGHFLEEYSYALNEPRILEFVCLSNNSIKHIFSKLFVRQPKLQNIDLSFNKLADVSFDLSQLVDLQILNLSSNTIRYLDDWSMQNIDRLLEISRSLRVDFSNNTFLCNCYSIRFLNWTLRSRNRFVNFDTYKCTFHNGSSLELKSLGKGIFIDLQRDCLNYSISIIITCSAMFVFIAILLMITFYRHRQKVRFMFYTLRGRLHFLYYKTKLKNRFRSTNPSENNLDYIYDAFVSYSDEDRAFVLNECIENLENDGNLKLCLHHRDFVPGHDITDNIIHAIEYSRKTICIITRSFLQSYYCMFEFNMARMESIHSRNGKNVIFLVFYEQFLPEELPLVLYEVIQKQTYIEFPNDEHGNRIFWEKIKDGIFT</sequence>
<dbReference type="FunFam" id="3.80.10.10:FF:001164">
    <property type="entry name" value="GH01279p"/>
    <property type="match status" value="1"/>
</dbReference>
<evidence type="ECO:0000313" key="17">
    <source>
        <dbReference type="Proteomes" id="UP000683360"/>
    </source>
</evidence>
<keyword evidence="3" id="KW-0399">Innate immunity</keyword>
<dbReference type="SMART" id="SM00365">
    <property type="entry name" value="LRR_SD22"/>
    <property type="match status" value="6"/>
</dbReference>
<keyword evidence="6 14" id="KW-0732">Signal</keyword>
<dbReference type="GO" id="GO:0005886">
    <property type="term" value="C:plasma membrane"/>
    <property type="evidence" value="ECO:0007669"/>
    <property type="project" value="TreeGrafter"/>
</dbReference>
<feature type="domain" description="TIR" evidence="15">
    <location>
        <begin position="784"/>
        <end position="925"/>
    </location>
</feature>
<keyword evidence="9 13" id="KW-1133">Transmembrane helix</keyword>
<keyword evidence="5 13" id="KW-0812">Transmembrane</keyword>
<keyword evidence="4" id="KW-0433">Leucine-rich repeat</keyword>
<evidence type="ECO:0000256" key="6">
    <source>
        <dbReference type="ARBA" id="ARBA00022729"/>
    </source>
</evidence>
<accession>A0A8S3SMU4</accession>
<evidence type="ECO:0000256" key="4">
    <source>
        <dbReference type="ARBA" id="ARBA00022614"/>
    </source>
</evidence>
<dbReference type="Gene3D" id="3.40.50.10140">
    <property type="entry name" value="Toll/interleukin-1 receptor homology (TIR) domain"/>
    <property type="match status" value="1"/>
</dbReference>
<evidence type="ECO:0000256" key="1">
    <source>
        <dbReference type="ARBA" id="ARBA00004479"/>
    </source>
</evidence>
<evidence type="ECO:0000256" key="3">
    <source>
        <dbReference type="ARBA" id="ARBA00022588"/>
    </source>
</evidence>
<dbReference type="Pfam" id="PF13855">
    <property type="entry name" value="LRR_8"/>
    <property type="match status" value="2"/>
</dbReference>
<keyword evidence="10 13" id="KW-0472">Membrane</keyword>
<evidence type="ECO:0000256" key="13">
    <source>
        <dbReference type="SAM" id="Phobius"/>
    </source>
</evidence>
<dbReference type="Pfam" id="PF00560">
    <property type="entry name" value="LRR_1"/>
    <property type="match status" value="1"/>
</dbReference>
<dbReference type="PROSITE" id="PS50104">
    <property type="entry name" value="TIR"/>
    <property type="match status" value="1"/>
</dbReference>
<evidence type="ECO:0000256" key="14">
    <source>
        <dbReference type="SAM" id="SignalP"/>
    </source>
</evidence>
<evidence type="ECO:0000256" key="2">
    <source>
        <dbReference type="ARBA" id="ARBA00009634"/>
    </source>
</evidence>
<dbReference type="AlphaFoldDB" id="A0A8S3SMU4"/>
<dbReference type="PRINTS" id="PR00019">
    <property type="entry name" value="LEURICHRPT"/>
</dbReference>